<evidence type="ECO:0000256" key="2">
    <source>
        <dbReference type="ARBA" id="ARBA00022692"/>
    </source>
</evidence>
<dbReference type="AlphaFoldDB" id="A0A845UFS7"/>
<feature type="transmembrane region" description="Helical" evidence="5">
    <location>
        <begin position="347"/>
        <end position="365"/>
    </location>
</feature>
<dbReference type="PANTHER" id="PTHR42718">
    <property type="entry name" value="MAJOR FACILITATOR SUPERFAMILY MULTIDRUG TRANSPORTER MFSC"/>
    <property type="match status" value="1"/>
</dbReference>
<feature type="transmembrane region" description="Helical" evidence="5">
    <location>
        <begin position="317"/>
        <end position="335"/>
    </location>
</feature>
<protein>
    <submittedName>
        <fullName evidence="7">MFS transporter</fullName>
    </submittedName>
</protein>
<feature type="transmembrane region" description="Helical" evidence="5">
    <location>
        <begin position="377"/>
        <end position="400"/>
    </location>
</feature>
<dbReference type="SUPFAM" id="SSF103473">
    <property type="entry name" value="MFS general substrate transporter"/>
    <property type="match status" value="1"/>
</dbReference>
<feature type="transmembrane region" description="Helical" evidence="5">
    <location>
        <begin position="178"/>
        <end position="200"/>
    </location>
</feature>
<keyword evidence="2 5" id="KW-0812">Transmembrane</keyword>
<feature type="transmembrane region" description="Helical" evidence="5">
    <location>
        <begin position="107"/>
        <end position="129"/>
    </location>
</feature>
<keyword evidence="3 5" id="KW-1133">Transmembrane helix</keyword>
<feature type="transmembrane region" description="Helical" evidence="5">
    <location>
        <begin position="241"/>
        <end position="258"/>
    </location>
</feature>
<dbReference type="Gene3D" id="1.20.1250.20">
    <property type="entry name" value="MFS general substrate transporter like domains"/>
    <property type="match status" value="1"/>
</dbReference>
<dbReference type="PRINTS" id="PR01036">
    <property type="entry name" value="TCRTETB"/>
</dbReference>
<dbReference type="InterPro" id="IPR036259">
    <property type="entry name" value="MFS_trans_sf"/>
</dbReference>
<dbReference type="InterPro" id="IPR020846">
    <property type="entry name" value="MFS_dom"/>
</dbReference>
<evidence type="ECO:0000256" key="5">
    <source>
        <dbReference type="SAM" id="Phobius"/>
    </source>
</evidence>
<dbReference type="PANTHER" id="PTHR42718:SF49">
    <property type="entry name" value="EXPORT PROTEIN"/>
    <property type="match status" value="1"/>
</dbReference>
<name>A0A845UFS7_9PROT</name>
<accession>A0A845UFS7</accession>
<dbReference type="CDD" id="cd17321">
    <property type="entry name" value="MFS_MMR_MDR_like"/>
    <property type="match status" value="1"/>
</dbReference>
<feature type="transmembrane region" description="Helical" evidence="5">
    <location>
        <begin position="270"/>
        <end position="296"/>
    </location>
</feature>
<feature type="transmembrane region" description="Helical" evidence="5">
    <location>
        <begin position="49"/>
        <end position="70"/>
    </location>
</feature>
<keyword evidence="4 5" id="KW-0472">Membrane</keyword>
<proteinExistence type="predicted"/>
<reference evidence="7" key="1">
    <citation type="submission" date="2019-11" db="EMBL/GenBank/DDBJ databases">
        <title>Acidithiobacillus ferrianus sp. nov.: a facultatively anaerobic and extremely acidophilic chemolithoautotroph.</title>
        <authorList>
            <person name="Norris P.R."/>
            <person name="Falagan C."/>
            <person name="Moya-Beltran A."/>
            <person name="Castro M."/>
            <person name="Quatrini R."/>
            <person name="Johnson D.B."/>
        </authorList>
    </citation>
    <scope>NUCLEOTIDE SEQUENCE [LARGE SCALE GENOMIC DNA]</scope>
    <source>
        <strain evidence="7">MG</strain>
    </source>
</reference>
<comment type="caution">
    <text evidence="7">The sequence shown here is derived from an EMBL/GenBank/DDBJ whole genome shotgun (WGS) entry which is preliminary data.</text>
</comment>
<evidence type="ECO:0000256" key="3">
    <source>
        <dbReference type="ARBA" id="ARBA00022989"/>
    </source>
</evidence>
<evidence type="ECO:0000256" key="1">
    <source>
        <dbReference type="ARBA" id="ARBA00004141"/>
    </source>
</evidence>
<sequence length="409" mass="42877">MAERLNDLADIAWLDVLRAVQGIAAAAALAGGSAALAQEFDGIARTRAFSLLGTSFGAGLAFGPVLAGLLIEHEGWRSVFLSSAVVGTVALLLGVPRMRESRDPDALRFDGLGAVSFTSTLGLFTWGVLQLPTSGWSGGQAWGLLGGSLLALAAFLRVERRTHRPMLDLSLFRYPRFIGVQMLPVATSYCYVVLLVLLPLRLVGIEGRNEVSAGLTMIALSIPMLVIPSVAVGLTRWASAGRISAAGLLIAALGLFWLSCIDPSNRQASLLGPLLVIGVGTGFPWGLMDGLAVSVVPKERAGMATGIFSTTRVAGEGLAIAVVSVLLTLFIQFHLPENISAQRVATAQHLAMGAMAAVAGHVPYIHVDALVHVYGDAFRWLIYCLILVTVFSAIVVGWLLDGTAEAGAG</sequence>
<feature type="domain" description="Major facilitator superfamily (MFS) profile" evidence="6">
    <location>
        <begin position="1"/>
        <end position="404"/>
    </location>
</feature>
<dbReference type="GO" id="GO:0016020">
    <property type="term" value="C:membrane"/>
    <property type="evidence" value="ECO:0007669"/>
    <property type="project" value="UniProtKB-SubCell"/>
</dbReference>
<organism evidence="7">
    <name type="scientific">Acidithiobacillus ferrianus</name>
    <dbReference type="NCBI Taxonomy" id="2678518"/>
    <lineage>
        <taxon>Bacteria</taxon>
        <taxon>Pseudomonadati</taxon>
        <taxon>Pseudomonadota</taxon>
        <taxon>Acidithiobacillia</taxon>
        <taxon>Acidithiobacillales</taxon>
        <taxon>Acidithiobacillaceae</taxon>
        <taxon>Acidithiobacillus</taxon>
    </lineage>
</organism>
<feature type="transmembrane region" description="Helical" evidence="5">
    <location>
        <begin position="76"/>
        <end position="95"/>
    </location>
</feature>
<gene>
    <name evidence="7" type="ORF">GL267_12620</name>
</gene>
<evidence type="ECO:0000259" key="6">
    <source>
        <dbReference type="PROSITE" id="PS50850"/>
    </source>
</evidence>
<evidence type="ECO:0000256" key="4">
    <source>
        <dbReference type="ARBA" id="ARBA00023136"/>
    </source>
</evidence>
<feature type="transmembrane region" description="Helical" evidence="5">
    <location>
        <begin position="141"/>
        <end position="158"/>
    </location>
</feature>
<feature type="transmembrane region" description="Helical" evidence="5">
    <location>
        <begin position="20"/>
        <end position="37"/>
    </location>
</feature>
<dbReference type="InterPro" id="IPR011701">
    <property type="entry name" value="MFS"/>
</dbReference>
<dbReference type="PROSITE" id="PS50850">
    <property type="entry name" value="MFS"/>
    <property type="match status" value="1"/>
</dbReference>
<evidence type="ECO:0000313" key="7">
    <source>
        <dbReference type="EMBL" id="NDU43440.1"/>
    </source>
</evidence>
<dbReference type="GO" id="GO:0022857">
    <property type="term" value="F:transmembrane transporter activity"/>
    <property type="evidence" value="ECO:0007669"/>
    <property type="project" value="InterPro"/>
</dbReference>
<dbReference type="Pfam" id="PF07690">
    <property type="entry name" value="MFS_1"/>
    <property type="match status" value="1"/>
</dbReference>
<feature type="transmembrane region" description="Helical" evidence="5">
    <location>
        <begin position="212"/>
        <end position="234"/>
    </location>
</feature>
<comment type="subcellular location">
    <subcellularLocation>
        <location evidence="1">Membrane</location>
        <topology evidence="1">Multi-pass membrane protein</topology>
    </subcellularLocation>
</comment>
<dbReference type="EMBL" id="WNJL01000037">
    <property type="protein sequence ID" value="NDU43440.1"/>
    <property type="molecule type" value="Genomic_DNA"/>
</dbReference>